<sequence length="76" mass="8338">MRIAVSFALDVPDDSIAALCELAAVEPCRRTRARRFVQAEAEQNLITYLEDNGITVRPVRGVAFPSADYPAREASS</sequence>
<dbReference type="EMBL" id="JBIAZU010000005">
    <property type="protein sequence ID" value="MFF5293645.1"/>
    <property type="molecule type" value="Genomic_DNA"/>
</dbReference>
<reference evidence="1 2" key="1">
    <citation type="submission" date="2024-10" db="EMBL/GenBank/DDBJ databases">
        <title>The Natural Products Discovery Center: Release of the First 8490 Sequenced Strains for Exploring Actinobacteria Biosynthetic Diversity.</title>
        <authorList>
            <person name="Kalkreuter E."/>
            <person name="Kautsar S.A."/>
            <person name="Yang D."/>
            <person name="Bader C.D."/>
            <person name="Teijaro C.N."/>
            <person name="Fluegel L."/>
            <person name="Davis C.M."/>
            <person name="Simpson J.R."/>
            <person name="Lauterbach L."/>
            <person name="Steele A.D."/>
            <person name="Gui C."/>
            <person name="Meng S."/>
            <person name="Li G."/>
            <person name="Viehrig K."/>
            <person name="Ye F."/>
            <person name="Su P."/>
            <person name="Kiefer A.F."/>
            <person name="Nichols A."/>
            <person name="Cepeda A.J."/>
            <person name="Yan W."/>
            <person name="Fan B."/>
            <person name="Jiang Y."/>
            <person name="Adhikari A."/>
            <person name="Zheng C.-J."/>
            <person name="Schuster L."/>
            <person name="Cowan T.M."/>
            <person name="Smanski M.J."/>
            <person name="Chevrette M.G."/>
            <person name="De Carvalho L.P.S."/>
            <person name="Shen B."/>
        </authorList>
    </citation>
    <scope>NUCLEOTIDE SEQUENCE [LARGE SCALE GENOMIC DNA]</scope>
    <source>
        <strain evidence="1 2">NPDC000087</strain>
    </source>
</reference>
<dbReference type="Proteomes" id="UP001602245">
    <property type="component" value="Unassembled WGS sequence"/>
</dbReference>
<comment type="caution">
    <text evidence="1">The sequence shown here is derived from an EMBL/GenBank/DDBJ whole genome shotgun (WGS) entry which is preliminary data.</text>
</comment>
<organism evidence="1 2">
    <name type="scientific">Paractinoplanes globisporus</name>
    <dbReference type="NCBI Taxonomy" id="113565"/>
    <lineage>
        <taxon>Bacteria</taxon>
        <taxon>Bacillati</taxon>
        <taxon>Actinomycetota</taxon>
        <taxon>Actinomycetes</taxon>
        <taxon>Micromonosporales</taxon>
        <taxon>Micromonosporaceae</taxon>
        <taxon>Paractinoplanes</taxon>
    </lineage>
</organism>
<dbReference type="RefSeq" id="WP_020513278.1">
    <property type="nucleotide sequence ID" value="NZ_JBIAZU010000005.1"/>
</dbReference>
<gene>
    <name evidence="1" type="ORF">ACFY35_29790</name>
</gene>
<keyword evidence="2" id="KW-1185">Reference proteome</keyword>
<accession>A0ABW6WK72</accession>
<evidence type="ECO:0000313" key="2">
    <source>
        <dbReference type="Proteomes" id="UP001602245"/>
    </source>
</evidence>
<proteinExistence type="predicted"/>
<protein>
    <recommendedName>
        <fullName evidence="3">Transposase</fullName>
    </recommendedName>
</protein>
<evidence type="ECO:0008006" key="3">
    <source>
        <dbReference type="Google" id="ProtNLM"/>
    </source>
</evidence>
<evidence type="ECO:0000313" key="1">
    <source>
        <dbReference type="EMBL" id="MFF5293645.1"/>
    </source>
</evidence>
<name>A0ABW6WK72_9ACTN</name>